<dbReference type="AlphaFoldDB" id="A0A518V756"/>
<organism evidence="1 2">
    <name type="scientific">Brevibacillus laterosporus</name>
    <name type="common">Bacillus laterosporus</name>
    <dbReference type="NCBI Taxonomy" id="1465"/>
    <lineage>
        <taxon>Bacteria</taxon>
        <taxon>Bacillati</taxon>
        <taxon>Bacillota</taxon>
        <taxon>Bacilli</taxon>
        <taxon>Bacillales</taxon>
        <taxon>Paenibacillaceae</taxon>
        <taxon>Brevibacillus</taxon>
    </lineage>
</organism>
<keyword evidence="2" id="KW-1185">Reference proteome</keyword>
<dbReference type="Proteomes" id="UP000319432">
    <property type="component" value="Chromosome"/>
</dbReference>
<name>A0A518V756_BRELA</name>
<accession>A0A518V756</accession>
<gene>
    <name evidence="1" type="ORF">EEL30_11115</name>
</gene>
<reference evidence="1 2" key="1">
    <citation type="submission" date="2018-11" db="EMBL/GenBank/DDBJ databases">
        <title>Phylogenetic determinants of toxin gene distribution in genomes of Brevibacillus laterosporus.</title>
        <authorList>
            <person name="Glare T.R."/>
            <person name="Durrant A."/>
            <person name="Berry C."/>
            <person name="Palma L."/>
            <person name="Ormskirk M."/>
            <person name="Cox M.O."/>
        </authorList>
    </citation>
    <scope>NUCLEOTIDE SEQUENCE [LARGE SCALE GENOMIC DNA]</scope>
    <source>
        <strain evidence="1 2">1821L</strain>
    </source>
</reference>
<dbReference type="EMBL" id="CP033464">
    <property type="protein sequence ID" value="QDX92808.1"/>
    <property type="molecule type" value="Genomic_DNA"/>
</dbReference>
<proteinExistence type="predicted"/>
<evidence type="ECO:0000313" key="2">
    <source>
        <dbReference type="Proteomes" id="UP000319432"/>
    </source>
</evidence>
<evidence type="ECO:0000313" key="1">
    <source>
        <dbReference type="EMBL" id="QDX92808.1"/>
    </source>
</evidence>
<sequence>MKKDDLFDLDVQVKEASQAQGDSVLSDLICTTFCSATFCQSNCC</sequence>
<dbReference type="NCBIfam" id="NF038155">
    <property type="entry name" value="lanthi_I_FDLD"/>
    <property type="match status" value="1"/>
</dbReference>
<protein>
    <submittedName>
        <fullName evidence="1">Uncharacterized protein</fullName>
    </submittedName>
</protein>
<dbReference type="OrthoDB" id="9901293at2"/>